<dbReference type="Pfam" id="PF00078">
    <property type="entry name" value="RVT_1"/>
    <property type="match status" value="1"/>
</dbReference>
<dbReference type="InterPro" id="IPR050951">
    <property type="entry name" value="Retrovirus_Pol_polyprotein"/>
</dbReference>
<dbReference type="Gene3D" id="2.40.70.10">
    <property type="entry name" value="Acid Proteases"/>
    <property type="match status" value="1"/>
</dbReference>
<proteinExistence type="predicted"/>
<dbReference type="InterPro" id="IPR001878">
    <property type="entry name" value="Znf_CCHC"/>
</dbReference>
<dbReference type="InterPro" id="IPR041577">
    <property type="entry name" value="RT_RNaseH_2"/>
</dbReference>
<dbReference type="Proteomes" id="UP000225706">
    <property type="component" value="Unassembled WGS sequence"/>
</dbReference>
<comment type="caution">
    <text evidence="4">The sequence shown here is derived from an EMBL/GenBank/DDBJ whole genome shotgun (WGS) entry which is preliminary data.</text>
</comment>
<keyword evidence="1" id="KW-0479">Metal-binding</keyword>
<dbReference type="PROSITE" id="PS50158">
    <property type="entry name" value="ZF_CCHC"/>
    <property type="match status" value="1"/>
</dbReference>
<dbReference type="Gene3D" id="4.10.60.10">
    <property type="entry name" value="Zinc finger, CCHC-type"/>
    <property type="match status" value="1"/>
</dbReference>
<keyword evidence="5" id="KW-1185">Reference proteome</keyword>
<dbReference type="InterPro" id="IPR043502">
    <property type="entry name" value="DNA/RNA_pol_sf"/>
</dbReference>
<keyword evidence="1" id="KW-0863">Zinc-finger</keyword>
<dbReference type="CDD" id="cd09274">
    <property type="entry name" value="RNase_HI_RT_Ty3"/>
    <property type="match status" value="1"/>
</dbReference>
<dbReference type="PANTHER" id="PTHR37984:SF14">
    <property type="entry name" value="RIBONUCLEASE H"/>
    <property type="match status" value="1"/>
</dbReference>
<dbReference type="CDD" id="cd01647">
    <property type="entry name" value="RT_LTR"/>
    <property type="match status" value="1"/>
</dbReference>
<dbReference type="GO" id="GO:0008270">
    <property type="term" value="F:zinc ion binding"/>
    <property type="evidence" value="ECO:0007669"/>
    <property type="project" value="UniProtKB-KW"/>
</dbReference>
<dbReference type="Pfam" id="PF17919">
    <property type="entry name" value="RT_RNaseH_2"/>
    <property type="match status" value="1"/>
</dbReference>
<dbReference type="PANTHER" id="PTHR37984">
    <property type="entry name" value="PROTEIN CBG26694"/>
    <property type="match status" value="1"/>
</dbReference>
<evidence type="ECO:0000259" key="3">
    <source>
        <dbReference type="PROSITE" id="PS50158"/>
    </source>
</evidence>
<dbReference type="InterPro" id="IPR043128">
    <property type="entry name" value="Rev_trsase/Diguanyl_cyclase"/>
</dbReference>
<dbReference type="Gene3D" id="3.30.70.270">
    <property type="match status" value="2"/>
</dbReference>
<dbReference type="GO" id="GO:0003676">
    <property type="term" value="F:nucleic acid binding"/>
    <property type="evidence" value="ECO:0007669"/>
    <property type="project" value="InterPro"/>
</dbReference>
<dbReference type="SUPFAM" id="SSF56672">
    <property type="entry name" value="DNA/RNA polymerases"/>
    <property type="match status" value="1"/>
</dbReference>
<sequence length="1162" mass="132397">MASDANTAPNPVRNIGKVQKFTVGTDFEAYTEQLGFFFVANGVTDAKQKKAILLTNLPTETYQLAKDLMAPTLLGEDSLTYNAIVERLREQLKPQKSALVARYEFDNRARNTGETVSQYVAVLKHLATDCKFNDAMRLERLRDRLVSGIRDKRMMSELLKLKLEELTFDIAVAKCLAIEQSYKDVEALQGNKASESIDLLAKSKPGKKLKFMREAKLSEKKGSFSPKRTGHQSCYRCLGIHDHKSCPFKKEKCHHCNKTGHIVRACKSKKKETQASQPPVNYVDSDDGDSDDYLASLEVNNVGDKDHVIWVNPEIQGKVVKMELDTGSAVSVLPYKLYKEHFNHVKLSKSLVTLKTYTGQKITPKGEMRCNVKFKGQEKELNLQVVETQGPALFGRDWLSKIQLNWGEIKTLKLSKTSEGGMARKVDQLLQKYESVFSENLGTLKGYKADLKVEEGCQSSFHKPRQVPYALRPKVEAELTRLEKEGILSKVEYSEWATPIVPVVKRNGSVRVCGDFKVSVNPVLLAEQYPLPRIEDIFANLAGGRHFSKLDLRQAYHQMEVTERSKELLTINTHKGLFRYNRLVFGISSSPAIWQRAIDQVLQGIPGTQCILDDMIVTGKTDEEHLENLESVLKRLQDAGLKANKEKCEFFRDRVQFCGHEIDKEGLHKTQEKIEAVVSAPRPENVSQLRSFLGLVNYYNRFLPNASTVLHPLHQLLEQNNEWQWTERCERAFTEAKRMITSEQVLTHYDPALPVRLACDASPTGIGAVLSHVMSDGSERPVAFASRSLTKTERRYAQIDKEALSIVWGVKRFHVYLYGRRFTLITDHKPLTAIFHPGKGVPAMTAARLQRYALFLSGFDYTIEYKSTTKHCNADGLSRLPLQQKELEDLEVDSAEVFHASQFVPLPITSEAVARETRRDVVLARIHDSIVKGWSTRVEGDKPYYERRNELTVHQGCILWGMRVNFNLHFRVNSLFHHYCDTSLGISIEETEKGMVIFKFHFKFARMTITGLTFKIKALKQQAMFQFATDFNATQHDEAQAKNLPPHPNKPVSCYPTSLLSCFVDVHDMSSRASDTRRQERIQERGLKTMYKDTKSSYHQLLNRANSPTLLNRRLQDICVLMYKVKHTNICSEAITNIFKPHDSCYSLRNSEFLIPRFNSFI</sequence>
<organism evidence="4 5">
    <name type="scientific">Stylophora pistillata</name>
    <name type="common">Smooth cauliflower coral</name>
    <dbReference type="NCBI Taxonomy" id="50429"/>
    <lineage>
        <taxon>Eukaryota</taxon>
        <taxon>Metazoa</taxon>
        <taxon>Cnidaria</taxon>
        <taxon>Anthozoa</taxon>
        <taxon>Hexacorallia</taxon>
        <taxon>Scleractinia</taxon>
        <taxon>Astrocoeniina</taxon>
        <taxon>Pocilloporidae</taxon>
        <taxon>Stylophora</taxon>
    </lineage>
</organism>
<dbReference type="STRING" id="50429.A0A2B4RV68"/>
<keyword evidence="1" id="KW-0862">Zinc</keyword>
<dbReference type="FunFam" id="3.30.70.270:FF:000026">
    <property type="entry name" value="Transposon Ty3-G Gag-Pol polyprotein"/>
    <property type="match status" value="1"/>
</dbReference>
<dbReference type="AlphaFoldDB" id="A0A2B4RV68"/>
<dbReference type="Gene3D" id="3.10.10.10">
    <property type="entry name" value="HIV Type 1 Reverse Transcriptase, subunit A, domain 1"/>
    <property type="match status" value="1"/>
</dbReference>
<dbReference type="InterPro" id="IPR021109">
    <property type="entry name" value="Peptidase_aspartic_dom_sf"/>
</dbReference>
<accession>A0A2B4RV68</accession>
<dbReference type="SUPFAM" id="SSF50630">
    <property type="entry name" value="Acid proteases"/>
    <property type="match status" value="1"/>
</dbReference>
<reference evidence="5" key="1">
    <citation type="journal article" date="2017" name="bioRxiv">
        <title>Comparative analysis of the genomes of Stylophora pistillata and Acropora digitifera provides evidence for extensive differences between species of corals.</title>
        <authorList>
            <person name="Voolstra C.R."/>
            <person name="Li Y."/>
            <person name="Liew Y.J."/>
            <person name="Baumgarten S."/>
            <person name="Zoccola D."/>
            <person name="Flot J.-F."/>
            <person name="Tambutte S."/>
            <person name="Allemand D."/>
            <person name="Aranda M."/>
        </authorList>
    </citation>
    <scope>NUCLEOTIDE SEQUENCE [LARGE SCALE GENOMIC DNA]</scope>
</reference>
<dbReference type="EMBL" id="LSMT01000275">
    <property type="protein sequence ID" value="PFX21491.1"/>
    <property type="molecule type" value="Genomic_DNA"/>
</dbReference>
<feature type="domain" description="CCHC-type" evidence="3">
    <location>
        <begin position="252"/>
        <end position="268"/>
    </location>
</feature>
<dbReference type="OrthoDB" id="775972at2759"/>
<feature type="region of interest" description="Disordered" evidence="2">
    <location>
        <begin position="267"/>
        <end position="287"/>
    </location>
</feature>
<evidence type="ECO:0000313" key="4">
    <source>
        <dbReference type="EMBL" id="PFX21491.1"/>
    </source>
</evidence>
<evidence type="ECO:0000256" key="1">
    <source>
        <dbReference type="PROSITE-ProRule" id="PRU00047"/>
    </source>
</evidence>
<name>A0A2B4RV68_STYPI</name>
<evidence type="ECO:0000313" key="5">
    <source>
        <dbReference type="Proteomes" id="UP000225706"/>
    </source>
</evidence>
<protein>
    <submittedName>
        <fullName evidence="4">Retrovirus-related Pol polyprotein</fullName>
    </submittedName>
</protein>
<evidence type="ECO:0000256" key="2">
    <source>
        <dbReference type="SAM" id="MobiDB-lite"/>
    </source>
</evidence>
<gene>
    <name evidence="4" type="primary">POL</name>
    <name evidence="4" type="ORF">AWC38_SpisGene14028</name>
</gene>
<dbReference type="InterPro" id="IPR000477">
    <property type="entry name" value="RT_dom"/>
</dbReference>